<evidence type="ECO:0000313" key="3">
    <source>
        <dbReference type="EMBL" id="KAJ3604160.1"/>
    </source>
</evidence>
<gene>
    <name evidence="3" type="ORF">NHX12_028901</name>
</gene>
<feature type="region of interest" description="Disordered" evidence="2">
    <location>
        <begin position="95"/>
        <end position="127"/>
    </location>
</feature>
<sequence>MSRLTERDLSLIGQLVELLGTDPGDLDLHTSSVMSRLTEESDSVLGQMLELIQNLGTAPGDLDLHTSSDQLDQLDQLRQELMEVQASLNDAADVVRGVKRERAKETSPSPGTPANRSRGAGESLDPPVKRMRRITAEAKPLEEAVQAKGKERDLLVQLVNKHGVGEREALQLDSALMFREPAGEKRAVKAENSVSKLKQELQLLQLMGEAENLHLVSQLLQSIDKISTLLGPSLQLDQQPVSILKLSDSALETSL</sequence>
<accession>A0A9Q0EF23</accession>
<dbReference type="Proteomes" id="UP001148018">
    <property type="component" value="Unassembled WGS sequence"/>
</dbReference>
<evidence type="ECO:0000256" key="2">
    <source>
        <dbReference type="SAM" id="MobiDB-lite"/>
    </source>
</evidence>
<comment type="caution">
    <text evidence="3">The sequence shown here is derived from an EMBL/GenBank/DDBJ whole genome shotgun (WGS) entry which is preliminary data.</text>
</comment>
<feature type="compositionally biased region" description="Basic and acidic residues" evidence="2">
    <location>
        <begin position="96"/>
        <end position="105"/>
    </location>
</feature>
<organism evidence="3 4">
    <name type="scientific">Muraenolepis orangiensis</name>
    <name type="common">Patagonian moray cod</name>
    <dbReference type="NCBI Taxonomy" id="630683"/>
    <lineage>
        <taxon>Eukaryota</taxon>
        <taxon>Metazoa</taxon>
        <taxon>Chordata</taxon>
        <taxon>Craniata</taxon>
        <taxon>Vertebrata</taxon>
        <taxon>Euteleostomi</taxon>
        <taxon>Actinopterygii</taxon>
        <taxon>Neopterygii</taxon>
        <taxon>Teleostei</taxon>
        <taxon>Neoteleostei</taxon>
        <taxon>Acanthomorphata</taxon>
        <taxon>Zeiogadaria</taxon>
        <taxon>Gadariae</taxon>
        <taxon>Gadiformes</taxon>
        <taxon>Muraenolepidoidei</taxon>
        <taxon>Muraenolepididae</taxon>
        <taxon>Muraenolepis</taxon>
    </lineage>
</organism>
<keyword evidence="1" id="KW-0175">Coiled coil</keyword>
<name>A0A9Q0EF23_9TELE</name>
<feature type="compositionally biased region" description="Polar residues" evidence="2">
    <location>
        <begin position="106"/>
        <end position="115"/>
    </location>
</feature>
<reference evidence="3" key="1">
    <citation type="submission" date="2022-07" db="EMBL/GenBank/DDBJ databases">
        <title>Chromosome-level genome of Muraenolepis orangiensis.</title>
        <authorList>
            <person name="Kim J."/>
        </authorList>
    </citation>
    <scope>NUCLEOTIDE SEQUENCE</scope>
    <source>
        <strain evidence="3">KU_S4_2022</strain>
        <tissue evidence="3">Muscle</tissue>
    </source>
</reference>
<feature type="coiled-coil region" evidence="1">
    <location>
        <begin position="67"/>
        <end position="94"/>
    </location>
</feature>
<dbReference type="AlphaFoldDB" id="A0A9Q0EF23"/>
<evidence type="ECO:0000256" key="1">
    <source>
        <dbReference type="SAM" id="Coils"/>
    </source>
</evidence>
<dbReference type="EMBL" id="JANIIK010000044">
    <property type="protein sequence ID" value="KAJ3604160.1"/>
    <property type="molecule type" value="Genomic_DNA"/>
</dbReference>
<evidence type="ECO:0000313" key="4">
    <source>
        <dbReference type="Proteomes" id="UP001148018"/>
    </source>
</evidence>
<protein>
    <submittedName>
        <fullName evidence="3">Uncharacterized protein</fullName>
    </submittedName>
</protein>
<keyword evidence="4" id="KW-1185">Reference proteome</keyword>
<proteinExistence type="predicted"/>